<evidence type="ECO:0000313" key="1">
    <source>
        <dbReference type="EMBL" id="AKH46034.1"/>
    </source>
</evidence>
<organism evidence="1">
    <name type="scientific">uncultured marine virus</name>
    <dbReference type="NCBI Taxonomy" id="186617"/>
    <lineage>
        <taxon>Viruses</taxon>
        <taxon>environmental samples</taxon>
    </lineage>
</organism>
<dbReference type="EMBL" id="KR029578">
    <property type="protein sequence ID" value="AKH46034.1"/>
    <property type="molecule type" value="Genomic_DNA"/>
</dbReference>
<sequence length="61" mass="7260">MVKRNRILKSVSCRLTWFKILLMKLKAKYRLLNYNYVGKAHYTPILSIFSSMSEVNLLIHD</sequence>
<reference evidence="1" key="1">
    <citation type="journal article" date="2015" name="Front. Microbiol.">
        <title>Combining genomic sequencing methods to explore viral diversity and reveal potential virus-host interactions.</title>
        <authorList>
            <person name="Chow C.E."/>
            <person name="Winget D.M."/>
            <person name="White R.A.III."/>
            <person name="Hallam S.J."/>
            <person name="Suttle C.A."/>
        </authorList>
    </citation>
    <scope>NUCLEOTIDE SEQUENCE</scope>
    <source>
        <strain evidence="1">Anoxic3_3</strain>
    </source>
</reference>
<proteinExistence type="predicted"/>
<accession>A0A0F7L0I9</accession>
<reference evidence="1" key="2">
    <citation type="submission" date="2015-03" db="EMBL/GenBank/DDBJ databases">
        <authorList>
            <person name="Chow C.-E.T."/>
            <person name="Winget D.M."/>
            <person name="White R.A.III."/>
            <person name="Hallam S.J."/>
            <person name="Suttle C.A."/>
        </authorList>
    </citation>
    <scope>NUCLEOTIDE SEQUENCE</scope>
    <source>
        <strain evidence="1">Anoxic3_3</strain>
    </source>
</reference>
<name>A0A0F7L0I9_9VIRU</name>
<protein>
    <submittedName>
        <fullName evidence="1">Uncharacterized protein</fullName>
    </submittedName>
</protein>